<evidence type="ECO:0000313" key="2">
    <source>
        <dbReference type="EMBL" id="GEN86382.1"/>
    </source>
</evidence>
<dbReference type="EMBL" id="BJYM01000004">
    <property type="protein sequence ID" value="GEN86382.1"/>
    <property type="molecule type" value="Genomic_DNA"/>
</dbReference>
<dbReference type="Proteomes" id="UP000321558">
    <property type="component" value="Unassembled WGS sequence"/>
</dbReference>
<comment type="caution">
    <text evidence="2">The sequence shown here is derived from an EMBL/GenBank/DDBJ whole genome shotgun (WGS) entry which is preliminary data.</text>
</comment>
<dbReference type="InterPro" id="IPR007157">
    <property type="entry name" value="PspA_VIPP1"/>
</dbReference>
<reference evidence="2 3" key="1">
    <citation type="submission" date="2019-07" db="EMBL/GenBank/DDBJ databases">
        <title>Whole genome shotgun sequence of Oceanobacillus sojae NBRC 105379.</title>
        <authorList>
            <person name="Hosoyama A."/>
            <person name="Uohara A."/>
            <person name="Ohji S."/>
            <person name="Ichikawa N."/>
        </authorList>
    </citation>
    <scope>NUCLEOTIDE SEQUENCE [LARGE SCALE GENOMIC DNA]</scope>
    <source>
        <strain evidence="2 3">NBRC 105379</strain>
    </source>
</reference>
<dbReference type="Pfam" id="PF04012">
    <property type="entry name" value="PspA_IM30"/>
    <property type="match status" value="1"/>
</dbReference>
<protein>
    <submittedName>
        <fullName evidence="2">Uncharacterized protein</fullName>
    </submittedName>
</protein>
<comment type="similarity">
    <text evidence="1">Belongs to the PspA/Vipp/IM30 family.</text>
</comment>
<dbReference type="AlphaFoldDB" id="A0A511ZG13"/>
<evidence type="ECO:0000256" key="1">
    <source>
        <dbReference type="ARBA" id="ARBA00043985"/>
    </source>
</evidence>
<sequence>MFQLYNRMKTIVSSELNTMTDKAEDPVKMLEQYPIDIGKDIQNNEELSKKALKDKRHWEKSYESLQASWEHADEVA</sequence>
<accession>A0A511ZG13</accession>
<name>A0A511ZG13_9BACI</name>
<evidence type="ECO:0000313" key="3">
    <source>
        <dbReference type="Proteomes" id="UP000321558"/>
    </source>
</evidence>
<dbReference type="RefSeq" id="WP_147209451.1">
    <property type="nucleotide sequence ID" value="NZ_BJYM01000004.1"/>
</dbReference>
<keyword evidence="3" id="KW-1185">Reference proteome</keyword>
<dbReference type="OrthoDB" id="9779630at2"/>
<gene>
    <name evidence="2" type="ORF">OSO01_11210</name>
</gene>
<proteinExistence type="inferred from homology"/>
<organism evidence="2 3">
    <name type="scientific">Oceanobacillus sojae</name>
    <dbReference type="NCBI Taxonomy" id="582851"/>
    <lineage>
        <taxon>Bacteria</taxon>
        <taxon>Bacillati</taxon>
        <taxon>Bacillota</taxon>
        <taxon>Bacilli</taxon>
        <taxon>Bacillales</taxon>
        <taxon>Bacillaceae</taxon>
        <taxon>Oceanobacillus</taxon>
    </lineage>
</organism>